<dbReference type="InterPro" id="IPR057290">
    <property type="entry name" value="CHX17_C"/>
</dbReference>
<dbReference type="PANTHER" id="PTHR32468:SF105">
    <property type="entry name" value="CATION_H+ EXCHANGER 3"/>
    <property type="match status" value="1"/>
</dbReference>
<evidence type="ECO:0000259" key="12">
    <source>
        <dbReference type="Pfam" id="PF23259"/>
    </source>
</evidence>
<feature type="domain" description="Cation/H+ exchanger transmembrane" evidence="11">
    <location>
        <begin position="58"/>
        <end position="437"/>
    </location>
</feature>
<evidence type="ECO:0000256" key="3">
    <source>
        <dbReference type="ARBA" id="ARBA00022538"/>
    </source>
</evidence>
<keyword evidence="4 10" id="KW-0812">Transmembrane</keyword>
<gene>
    <name evidence="13" type="ORF">KK1_033537</name>
</gene>
<feature type="transmembrane region" description="Helical" evidence="10">
    <location>
        <begin position="75"/>
        <end position="93"/>
    </location>
</feature>
<comment type="subcellular location">
    <subcellularLocation>
        <location evidence="1">Membrane</location>
        <topology evidence="1">Multi-pass membrane protein</topology>
    </subcellularLocation>
</comment>
<evidence type="ECO:0000259" key="11">
    <source>
        <dbReference type="Pfam" id="PF00999"/>
    </source>
</evidence>
<dbReference type="Gramene" id="C.cajan_30566.t">
    <property type="protein sequence ID" value="C.cajan_30566.t"/>
    <property type="gene ID" value="C.cajan_30566"/>
</dbReference>
<dbReference type="GO" id="GO:0006813">
    <property type="term" value="P:potassium ion transport"/>
    <property type="evidence" value="ECO:0007669"/>
    <property type="project" value="UniProtKB-KW"/>
</dbReference>
<feature type="transmembrane region" description="Helical" evidence="10">
    <location>
        <begin position="140"/>
        <end position="163"/>
    </location>
</feature>
<comment type="similarity">
    <text evidence="9">Belongs to the monovalent cation:proton antiporter 2 (CPA2) transporter (TC 2.A.37) family. CHX (TC 2.A.37.4) subfamily.</text>
</comment>
<keyword evidence="14" id="KW-1185">Reference proteome</keyword>
<feature type="transmembrane region" description="Helical" evidence="10">
    <location>
        <begin position="355"/>
        <end position="381"/>
    </location>
</feature>
<keyword evidence="3" id="KW-0633">Potassium transport</keyword>
<evidence type="ECO:0000256" key="9">
    <source>
        <dbReference type="ARBA" id="ARBA00038341"/>
    </source>
</evidence>
<dbReference type="InterPro" id="IPR050794">
    <property type="entry name" value="CPA2_transporter"/>
</dbReference>
<evidence type="ECO:0000256" key="7">
    <source>
        <dbReference type="ARBA" id="ARBA00023065"/>
    </source>
</evidence>
<dbReference type="STRING" id="3821.A0A151RQX2"/>
<evidence type="ECO:0000256" key="1">
    <source>
        <dbReference type="ARBA" id="ARBA00004141"/>
    </source>
</evidence>
<accession>A0A151RQX2</accession>
<evidence type="ECO:0000313" key="13">
    <source>
        <dbReference type="EMBL" id="KYP44956.1"/>
    </source>
</evidence>
<dbReference type="Proteomes" id="UP000075243">
    <property type="component" value="Unassembled WGS sequence"/>
</dbReference>
<keyword evidence="5" id="KW-0630">Potassium</keyword>
<keyword evidence="6 10" id="KW-1133">Transmembrane helix</keyword>
<reference evidence="13" key="1">
    <citation type="journal article" date="2012" name="Nat. Biotechnol.">
        <title>Draft genome sequence of pigeonpea (Cajanus cajan), an orphan legume crop of resource-poor farmers.</title>
        <authorList>
            <person name="Varshney R.K."/>
            <person name="Chen W."/>
            <person name="Li Y."/>
            <person name="Bharti A.K."/>
            <person name="Saxena R.K."/>
            <person name="Schlueter J.A."/>
            <person name="Donoghue M.T."/>
            <person name="Azam S."/>
            <person name="Fan G."/>
            <person name="Whaley A.M."/>
            <person name="Farmer A.D."/>
            <person name="Sheridan J."/>
            <person name="Iwata A."/>
            <person name="Tuteja R."/>
            <person name="Penmetsa R.V."/>
            <person name="Wu W."/>
            <person name="Upadhyaya H.D."/>
            <person name="Yang S.P."/>
            <person name="Shah T."/>
            <person name="Saxena K.B."/>
            <person name="Michael T."/>
            <person name="McCombie W.R."/>
            <person name="Yang B."/>
            <person name="Zhang G."/>
            <person name="Yang H."/>
            <person name="Wang J."/>
            <person name="Spillane C."/>
            <person name="Cook D.R."/>
            <person name="May G.D."/>
            <person name="Xu X."/>
            <person name="Jackson S.A."/>
        </authorList>
    </citation>
    <scope>NUCLEOTIDE SEQUENCE [LARGE SCALE GENOMIC DNA]</scope>
</reference>
<feature type="transmembrane region" description="Helical" evidence="10">
    <location>
        <begin position="44"/>
        <end position="63"/>
    </location>
</feature>
<dbReference type="GO" id="GO:0016020">
    <property type="term" value="C:membrane"/>
    <property type="evidence" value="ECO:0007669"/>
    <property type="project" value="UniProtKB-SubCell"/>
</dbReference>
<keyword evidence="8 10" id="KW-0472">Membrane</keyword>
<evidence type="ECO:0000256" key="10">
    <source>
        <dbReference type="SAM" id="Phobius"/>
    </source>
</evidence>
<feature type="transmembrane region" description="Helical" evidence="10">
    <location>
        <begin position="239"/>
        <end position="257"/>
    </location>
</feature>
<evidence type="ECO:0000256" key="6">
    <source>
        <dbReference type="ARBA" id="ARBA00022989"/>
    </source>
</evidence>
<dbReference type="PANTHER" id="PTHR32468">
    <property type="entry name" value="CATION/H + ANTIPORTER"/>
    <property type="match status" value="1"/>
</dbReference>
<keyword evidence="7" id="KW-0406">Ion transport</keyword>
<dbReference type="GO" id="GO:0006885">
    <property type="term" value="P:regulation of pH"/>
    <property type="evidence" value="ECO:0007669"/>
    <property type="project" value="TreeGrafter"/>
</dbReference>
<evidence type="ECO:0000313" key="14">
    <source>
        <dbReference type="Proteomes" id="UP000075243"/>
    </source>
</evidence>
<name>A0A151RQX2_CAJCA</name>
<evidence type="ECO:0000256" key="8">
    <source>
        <dbReference type="ARBA" id="ARBA00023136"/>
    </source>
</evidence>
<organism evidence="13 14">
    <name type="scientific">Cajanus cajan</name>
    <name type="common">Pigeon pea</name>
    <name type="synonym">Cajanus indicus</name>
    <dbReference type="NCBI Taxonomy" id="3821"/>
    <lineage>
        <taxon>Eukaryota</taxon>
        <taxon>Viridiplantae</taxon>
        <taxon>Streptophyta</taxon>
        <taxon>Embryophyta</taxon>
        <taxon>Tracheophyta</taxon>
        <taxon>Spermatophyta</taxon>
        <taxon>Magnoliopsida</taxon>
        <taxon>eudicotyledons</taxon>
        <taxon>Gunneridae</taxon>
        <taxon>Pentapetalae</taxon>
        <taxon>rosids</taxon>
        <taxon>fabids</taxon>
        <taxon>Fabales</taxon>
        <taxon>Fabaceae</taxon>
        <taxon>Papilionoideae</taxon>
        <taxon>50 kb inversion clade</taxon>
        <taxon>NPAAA clade</taxon>
        <taxon>indigoferoid/millettioid clade</taxon>
        <taxon>Phaseoleae</taxon>
        <taxon>Cajanus</taxon>
    </lineage>
</organism>
<dbReference type="GO" id="GO:0015297">
    <property type="term" value="F:antiporter activity"/>
    <property type="evidence" value="ECO:0007669"/>
    <property type="project" value="InterPro"/>
</dbReference>
<keyword evidence="2" id="KW-0813">Transport</keyword>
<dbReference type="EMBL" id="KQ483607">
    <property type="protein sequence ID" value="KYP44956.1"/>
    <property type="molecule type" value="Genomic_DNA"/>
</dbReference>
<evidence type="ECO:0000256" key="4">
    <source>
        <dbReference type="ARBA" id="ARBA00022692"/>
    </source>
</evidence>
<dbReference type="Pfam" id="PF23259">
    <property type="entry name" value="CHX17_C"/>
    <property type="match status" value="1"/>
</dbReference>
<proteinExistence type="inferred from homology"/>
<dbReference type="Pfam" id="PF00999">
    <property type="entry name" value="Na_H_Exchanger"/>
    <property type="match status" value="1"/>
</dbReference>
<feature type="transmembrane region" description="Helical" evidence="10">
    <location>
        <begin position="108"/>
        <end position="128"/>
    </location>
</feature>
<dbReference type="GO" id="GO:0012505">
    <property type="term" value="C:endomembrane system"/>
    <property type="evidence" value="ECO:0007669"/>
    <property type="project" value="TreeGrafter"/>
</dbReference>
<feature type="domain" description="Cation/H(+) antiporter C-terminal" evidence="12">
    <location>
        <begin position="642"/>
        <end position="797"/>
    </location>
</feature>
<dbReference type="AlphaFoldDB" id="A0A151RQX2"/>
<feature type="transmembrane region" description="Helical" evidence="10">
    <location>
        <begin position="278"/>
        <end position="307"/>
    </location>
</feature>
<sequence length="825" mass="92346">MASLRGSGNVSTSLDSRGHWEVCVENDRNVGSYGIFNGDRPLDFVLPITLCQLVLIVIISRTLCFILRPLKTPRFICNVLGGVILGPTFLGRSKTYWQTLFPPRQAEYLILASLIGSIYFLFFIALKMDVLMTLKAAKSTWRLGVVPFLASFTAMFILLSMHYNPYNIPPENIKLARVSISILMAISNFPVVSDAMIELNLIATELGQMALSSAMINDHILWLFLVFHRFASEKILKDSFIFLANWMLFLFFSVFVLRPAMNLIIRRTPVGKPVSEVYVVLILVGVLVMSGVGDAIGVTFLMGPLMFGLIIPSGPPLGSTLVEKSEVLVMEFFLPFFFVYIGFHTDLTALKDWHLFFTLQSVFIVGDVIKLLACVLVSFTYNIRPKHGTVLGLAMNIKGITQLIGFAILRKMKMLDDETFSQLVCCVVFITAIVTPLINYLYKHRPRAHQTATFYEGQMRTIQNASRNSEFRIICCVHNEGNVRGVTSLLEALNPVLESPICVYAIHLIELLGKSSPILLPINFRHNRRFLSVNYPNTNHIMRAFGNYSFNSTGPVTVLPYVNVAPYKSMHDAVFNLAEDKMVPLVIVPFHENDNTDHVSYVASSVRKMNSSFQAHVPCTLGILVDRYSRLGATKNPNVFFNVGVFFLGGPDDREALALGIRMSERVNTRVALFRFIMNEKESGESLFEPSREQCEEKEDDLMLDEGLVDEFKNMKYRDCYASCYEIMVNDGIEVLDAVRRLEGDYDLVMVGRRHTIGLNGEDMASFIENAGVLGILGDMLSSTDFCIGVVPVLVTQCGGMILNSTKLDRLGSANASQRSFNITV</sequence>
<protein>
    <submittedName>
        <fullName evidence="13">K(+)/H(+) antiporter 13</fullName>
    </submittedName>
</protein>
<dbReference type="OrthoDB" id="1612738at2759"/>
<feature type="transmembrane region" description="Helical" evidence="10">
    <location>
        <begin position="420"/>
        <end position="442"/>
    </location>
</feature>
<dbReference type="InterPro" id="IPR038770">
    <property type="entry name" value="Na+/solute_symporter_sf"/>
</dbReference>
<evidence type="ECO:0000256" key="5">
    <source>
        <dbReference type="ARBA" id="ARBA00022958"/>
    </source>
</evidence>
<feature type="transmembrane region" description="Helical" evidence="10">
    <location>
        <begin position="327"/>
        <end position="343"/>
    </location>
</feature>
<dbReference type="OMA" id="NTNHIMR"/>
<dbReference type="Gene3D" id="1.20.1530.20">
    <property type="match status" value="1"/>
</dbReference>
<dbReference type="GO" id="GO:1902600">
    <property type="term" value="P:proton transmembrane transport"/>
    <property type="evidence" value="ECO:0007669"/>
    <property type="project" value="InterPro"/>
</dbReference>
<feature type="transmembrane region" description="Helical" evidence="10">
    <location>
        <begin position="387"/>
        <end position="408"/>
    </location>
</feature>
<dbReference type="InterPro" id="IPR006153">
    <property type="entry name" value="Cation/H_exchanger_TM"/>
</dbReference>
<evidence type="ECO:0000256" key="2">
    <source>
        <dbReference type="ARBA" id="ARBA00022448"/>
    </source>
</evidence>